<reference evidence="4" key="1">
    <citation type="journal article" date="2019" name="Int. J. Syst. Evol. Microbiol.">
        <title>The Global Catalogue of Microorganisms (GCM) 10K type strain sequencing project: providing services to taxonomists for standard genome sequencing and annotation.</title>
        <authorList>
            <consortium name="The Broad Institute Genomics Platform"/>
            <consortium name="The Broad Institute Genome Sequencing Center for Infectious Disease"/>
            <person name="Wu L."/>
            <person name="Ma J."/>
        </authorList>
    </citation>
    <scope>NUCLEOTIDE SEQUENCE [LARGE SCALE GENOMIC DNA]</scope>
    <source>
        <strain evidence="4">KCTC 23707</strain>
    </source>
</reference>
<feature type="transmembrane region" description="Helical" evidence="2">
    <location>
        <begin position="22"/>
        <end position="42"/>
    </location>
</feature>
<evidence type="ECO:0000313" key="3">
    <source>
        <dbReference type="EMBL" id="MFD2259358.1"/>
    </source>
</evidence>
<feature type="region of interest" description="Disordered" evidence="1">
    <location>
        <begin position="127"/>
        <end position="161"/>
    </location>
</feature>
<protein>
    <submittedName>
        <fullName evidence="3">DUF2628 domain-containing protein</fullName>
    </submittedName>
</protein>
<accession>A0ABW5DE69</accession>
<feature type="transmembrane region" description="Helical" evidence="2">
    <location>
        <begin position="49"/>
        <end position="68"/>
    </location>
</feature>
<keyword evidence="2" id="KW-0472">Membrane</keyword>
<evidence type="ECO:0000256" key="1">
    <source>
        <dbReference type="SAM" id="MobiDB-lite"/>
    </source>
</evidence>
<evidence type="ECO:0000256" key="2">
    <source>
        <dbReference type="SAM" id="Phobius"/>
    </source>
</evidence>
<feature type="transmembrane region" description="Helical" evidence="2">
    <location>
        <begin position="74"/>
        <end position="94"/>
    </location>
</feature>
<name>A0ABW5DE69_9HYPH</name>
<comment type="caution">
    <text evidence="3">The sequence shown here is derived from an EMBL/GenBank/DDBJ whole genome shotgun (WGS) entry which is preliminary data.</text>
</comment>
<sequence>MASYYVLESPETDGMGRPADAVLIRDGFSVIAFIAPFLWFLFHRMWFEALLVFGAFTLLAMLSLVPGLDFFSVLGIIVCLFCGLEAQNLWAAWLRRRGWRDWGIVVGANRDEAELRYLSALAAEGDEDGTAGLTVPRETASQTGPWSDGSQFGLIDYPRKA</sequence>
<dbReference type="Proteomes" id="UP001597373">
    <property type="component" value="Unassembled WGS sequence"/>
</dbReference>
<keyword evidence="2" id="KW-1133">Transmembrane helix</keyword>
<keyword evidence="2" id="KW-0812">Transmembrane</keyword>
<keyword evidence="4" id="KW-1185">Reference proteome</keyword>
<dbReference type="InterPro" id="IPR024399">
    <property type="entry name" value="DUF2628"/>
</dbReference>
<proteinExistence type="predicted"/>
<organism evidence="3 4">
    <name type="scientific">Chelativorans composti</name>
    <dbReference type="NCBI Taxonomy" id="768533"/>
    <lineage>
        <taxon>Bacteria</taxon>
        <taxon>Pseudomonadati</taxon>
        <taxon>Pseudomonadota</taxon>
        <taxon>Alphaproteobacteria</taxon>
        <taxon>Hyphomicrobiales</taxon>
        <taxon>Phyllobacteriaceae</taxon>
        <taxon>Chelativorans</taxon>
    </lineage>
</organism>
<dbReference type="EMBL" id="JBHUIR010000020">
    <property type="protein sequence ID" value="MFD2259358.1"/>
    <property type="molecule type" value="Genomic_DNA"/>
</dbReference>
<dbReference type="RefSeq" id="WP_165277328.1">
    <property type="nucleotide sequence ID" value="NZ_BAABGS010000018.1"/>
</dbReference>
<gene>
    <name evidence="3" type="ORF">ACFSMZ_06230</name>
</gene>
<feature type="compositionally biased region" description="Polar residues" evidence="1">
    <location>
        <begin position="139"/>
        <end position="150"/>
    </location>
</feature>
<evidence type="ECO:0000313" key="4">
    <source>
        <dbReference type="Proteomes" id="UP001597373"/>
    </source>
</evidence>
<dbReference type="Pfam" id="PF10947">
    <property type="entry name" value="DUF2628"/>
    <property type="match status" value="1"/>
</dbReference>